<dbReference type="Proteomes" id="UP000255207">
    <property type="component" value="Unassembled WGS sequence"/>
</dbReference>
<feature type="non-terminal residue" evidence="2">
    <location>
        <position position="1255"/>
    </location>
</feature>
<sequence length="1255" mass="120905">MLDAGQKFQGFTAFQKTGAGTWTLDNSTTAVTPWTVAGGTLVVTSDAALGATSSALTLAGGTLATSAGFSTARAVTLGTGGGTVSTATGTTLALGGALSGTGSFTKAGAGTLQLTGDNSTFNGATIVDGGTLEISGGNSLSDTQRATIGLNGTLSLTGGSETLGSLAGDGAVSLGYRLTAGGDGTSSEFTGVISSTGSNGIVKTGSGTMTLSGVNTYTGSTTISQGTLALSDIGSIANSAGVFVDMGATLDVSGIAALSEAVIKELKDGSSGGGTVTLGDRALRINQASDQSFSGIFRDGSSGSGSGQFTKSGAGKLTLTGDSSAYTGLSTVETGTLSIGTGGVLGGGVTVLQNATLAGAGGSVAGEVTIQSGGILSGAAASALHAGTLTLADGAITNVTFGAPDPTPLFTADNLTVDGTLNVSGTPSYGAGVYRVFSSTNALTDNGLALGDTPSGAFGATLQVGTSTVDVEVAAFDTSLQYWSPGGGMSRGGSGTWDSSTAWLNNDATRSAWAGDLGVFAGAAGTVTVNGTQSIGTLEFMTSGYEVVAGTLGKLDLGADGGRLWAEGAAVTATVSTEITGTGALTKIGAGTVILSGANTYQGGTVIEAGTLQIASNTALGNVSGGVTFDGGTLALTDAMTIDRAITVDAGGGVLTLVAGETALVRGGISGTGTFTTGGLGTLNFGGDTSSFTGALVVREGVMGLNASATFANASSVTVNGTLSMGSLGASGTTFHNLSGGVGGQIVLGSKALTVVQNAADTFAGVISGTGALVKDGADLLVLAGTNTYTGGTTIAAGTLQIGAGGTSGSINGDAANSGTLAFNRSDAASFSGAISGSGQLVQLGSGTLTLTSSNSYTGGTTIAAGTLQLGNGSTSGSITGNVANNGTLAFNRSDALSFTGAVSGSGSLIQLGTGTLTLTGTNSYSGGTTITAGTLAGSATSFGSGAILNNAALVIDQPTDAVFANAIDGAGSFTKRGTGSLNLTGTSGLSGPTTVAAGRLAVNGSLANSSVTVQDGATLGGNGTLGATTILSGGTISPGNSIGTLTINGDLVLAPGSTYVAEIAGNGTSDSIVVNGMATVTGSQVAFTALDPQTSYQRGQRYTLLSAAGGVNGAFTRATTSSAFLDVALDPRTGEVDLVIAVKGSDPGMPLVTPTDPGTPLAVFQTVAQTRNQLSTALALNTLPQVGGTLALYNSLLMLDAGSARTAFNQLSGEVHASAKTALVEESSALRSAALDRLRSAFGSVGAAPMATMN</sequence>
<dbReference type="NCBIfam" id="TIGR02601">
    <property type="entry name" value="autotrns_rpt"/>
    <property type="match status" value="8"/>
</dbReference>
<dbReference type="Pfam" id="PF12951">
    <property type="entry name" value="PATR"/>
    <property type="match status" value="10"/>
</dbReference>
<dbReference type="PANTHER" id="PTHR35037:SF3">
    <property type="entry name" value="C-TERMINAL REGION OF AIDA-LIKE PROTEIN"/>
    <property type="match status" value="1"/>
</dbReference>
<reference evidence="3" key="1">
    <citation type="submission" date="2018-07" db="EMBL/GenBank/DDBJ databases">
        <authorList>
            <person name="Safronova V.I."/>
            <person name="Chirak E.R."/>
            <person name="Sazanova A.L."/>
        </authorList>
    </citation>
    <scope>NUCLEOTIDE SEQUENCE [LARGE SCALE GENOMIC DNA]</scope>
    <source>
        <strain evidence="3">RCAM04685</strain>
    </source>
</reference>
<dbReference type="AlphaFoldDB" id="A0A370KZA4"/>
<dbReference type="EMBL" id="QQTP01000019">
    <property type="protein sequence ID" value="RDJ20331.1"/>
    <property type="molecule type" value="Genomic_DNA"/>
</dbReference>
<dbReference type="InterPro" id="IPR013425">
    <property type="entry name" value="Autotrns_rpt"/>
</dbReference>
<evidence type="ECO:0008006" key="4">
    <source>
        <dbReference type="Google" id="ProtNLM"/>
    </source>
</evidence>
<dbReference type="InterPro" id="IPR051551">
    <property type="entry name" value="Autotransporter_adhesion"/>
</dbReference>
<dbReference type="InterPro" id="IPR012332">
    <property type="entry name" value="Autotransporter_pectin_lyase_C"/>
</dbReference>
<comment type="caution">
    <text evidence="2">The sequence shown here is derived from an EMBL/GenBank/DDBJ whole genome shotgun (WGS) entry which is preliminary data.</text>
</comment>
<accession>A0A370KZA4</accession>
<evidence type="ECO:0000256" key="1">
    <source>
        <dbReference type="ARBA" id="ARBA00022729"/>
    </source>
</evidence>
<dbReference type="InterPro" id="IPR011050">
    <property type="entry name" value="Pectin_lyase_fold/virulence"/>
</dbReference>
<evidence type="ECO:0000313" key="2">
    <source>
        <dbReference type="EMBL" id="RDJ20331.1"/>
    </source>
</evidence>
<dbReference type="PANTHER" id="PTHR35037">
    <property type="entry name" value="C-TERMINAL REGION OF AIDA-LIKE PROTEIN"/>
    <property type="match status" value="1"/>
</dbReference>
<proteinExistence type="predicted"/>
<name>A0A370KZA4_9HYPH</name>
<dbReference type="Gene3D" id="2.160.20.20">
    <property type="match status" value="2"/>
</dbReference>
<dbReference type="SUPFAM" id="SSF51126">
    <property type="entry name" value="Pectin lyase-like"/>
    <property type="match status" value="5"/>
</dbReference>
<organism evidence="2 3">
    <name type="scientific">Bosea caraganae</name>
    <dbReference type="NCBI Taxonomy" id="2763117"/>
    <lineage>
        <taxon>Bacteria</taxon>
        <taxon>Pseudomonadati</taxon>
        <taxon>Pseudomonadota</taxon>
        <taxon>Alphaproteobacteria</taxon>
        <taxon>Hyphomicrobiales</taxon>
        <taxon>Boseaceae</taxon>
        <taxon>Bosea</taxon>
    </lineage>
</organism>
<protein>
    <recommendedName>
        <fullName evidence="4">Autotransporter domain-containing protein</fullName>
    </recommendedName>
</protein>
<keyword evidence="3" id="KW-1185">Reference proteome</keyword>
<gene>
    <name evidence="2" type="ORF">DWE98_24635</name>
</gene>
<keyword evidence="1" id="KW-0732">Signal</keyword>
<evidence type="ECO:0000313" key="3">
    <source>
        <dbReference type="Proteomes" id="UP000255207"/>
    </source>
</evidence>